<keyword evidence="5" id="KW-0067">ATP-binding</keyword>
<dbReference type="InterPro" id="IPR003439">
    <property type="entry name" value="ABC_transporter-like_ATP-bd"/>
</dbReference>
<dbReference type="Pfam" id="PF00005">
    <property type="entry name" value="ABC_tran"/>
    <property type="match status" value="1"/>
</dbReference>
<feature type="transmembrane region" description="Helical" evidence="8">
    <location>
        <begin position="519"/>
        <end position="538"/>
    </location>
</feature>
<evidence type="ECO:0000256" key="4">
    <source>
        <dbReference type="ARBA" id="ARBA00022741"/>
    </source>
</evidence>
<dbReference type="InterPro" id="IPR003593">
    <property type="entry name" value="AAA+_ATPase"/>
</dbReference>
<dbReference type="PROSITE" id="PS00211">
    <property type="entry name" value="ABC_TRANSPORTER_1"/>
    <property type="match status" value="1"/>
</dbReference>
<dbReference type="PANTHER" id="PTHR48041:SF91">
    <property type="entry name" value="ABC TRANSPORTER G FAMILY MEMBER 28"/>
    <property type="match status" value="1"/>
</dbReference>
<feature type="transmembrane region" description="Helical" evidence="8">
    <location>
        <begin position="686"/>
        <end position="705"/>
    </location>
</feature>
<organism evidence="10">
    <name type="scientific">Arcella intermedia</name>
    <dbReference type="NCBI Taxonomy" id="1963864"/>
    <lineage>
        <taxon>Eukaryota</taxon>
        <taxon>Amoebozoa</taxon>
        <taxon>Tubulinea</taxon>
        <taxon>Elardia</taxon>
        <taxon>Arcellinida</taxon>
        <taxon>Sphaerothecina</taxon>
        <taxon>Arcellidae</taxon>
        <taxon>Arcella</taxon>
    </lineage>
</organism>
<feature type="transmembrane region" description="Helical" evidence="8">
    <location>
        <begin position="362"/>
        <end position="383"/>
    </location>
</feature>
<dbReference type="Gene3D" id="3.40.50.300">
    <property type="entry name" value="P-loop containing nucleotide triphosphate hydrolases"/>
    <property type="match status" value="1"/>
</dbReference>
<evidence type="ECO:0000256" key="7">
    <source>
        <dbReference type="ARBA" id="ARBA00023136"/>
    </source>
</evidence>
<evidence type="ECO:0000256" key="1">
    <source>
        <dbReference type="ARBA" id="ARBA00004141"/>
    </source>
</evidence>
<dbReference type="Pfam" id="PF19055">
    <property type="entry name" value="ABC2_membrane_7"/>
    <property type="match status" value="1"/>
</dbReference>
<dbReference type="PROSITE" id="PS50893">
    <property type="entry name" value="ABC_TRANSPORTER_2"/>
    <property type="match status" value="1"/>
</dbReference>
<dbReference type="InterPro" id="IPR017871">
    <property type="entry name" value="ABC_transporter-like_CS"/>
</dbReference>
<dbReference type="GO" id="GO:0140359">
    <property type="term" value="F:ABC-type transporter activity"/>
    <property type="evidence" value="ECO:0007669"/>
    <property type="project" value="InterPro"/>
</dbReference>
<evidence type="ECO:0000256" key="2">
    <source>
        <dbReference type="ARBA" id="ARBA00022448"/>
    </source>
</evidence>
<dbReference type="AlphaFoldDB" id="A0A6B2KXT8"/>
<feature type="transmembrane region" description="Helical" evidence="8">
    <location>
        <begin position="764"/>
        <end position="784"/>
    </location>
</feature>
<dbReference type="GO" id="GO:0016020">
    <property type="term" value="C:membrane"/>
    <property type="evidence" value="ECO:0007669"/>
    <property type="project" value="UniProtKB-SubCell"/>
</dbReference>
<keyword evidence="7 8" id="KW-0472">Membrane</keyword>
<feature type="domain" description="ABC transporter" evidence="9">
    <location>
        <begin position="1"/>
        <end position="210"/>
    </location>
</feature>
<name>A0A6B2KXT8_9EUKA</name>
<feature type="transmembrane region" description="Helical" evidence="8">
    <location>
        <begin position="395"/>
        <end position="418"/>
    </location>
</feature>
<dbReference type="EMBL" id="GIBP01000631">
    <property type="protein sequence ID" value="NDV29600.1"/>
    <property type="molecule type" value="Transcribed_RNA"/>
</dbReference>
<dbReference type="InterPro" id="IPR043926">
    <property type="entry name" value="ABCG_dom"/>
</dbReference>
<dbReference type="GO" id="GO:0005524">
    <property type="term" value="F:ATP binding"/>
    <property type="evidence" value="ECO:0007669"/>
    <property type="project" value="UniProtKB-KW"/>
</dbReference>
<dbReference type="FunFam" id="3.40.50.300:FF:000367">
    <property type="entry name" value="ABC transporter G family member 24"/>
    <property type="match status" value="1"/>
</dbReference>
<dbReference type="SUPFAM" id="SSF52540">
    <property type="entry name" value="P-loop containing nucleoside triphosphate hydrolases"/>
    <property type="match status" value="1"/>
</dbReference>
<evidence type="ECO:0000256" key="8">
    <source>
        <dbReference type="SAM" id="Phobius"/>
    </source>
</evidence>
<accession>A0A6B2KXT8</accession>
<dbReference type="InterPro" id="IPR050352">
    <property type="entry name" value="ABCG_transporters"/>
</dbReference>
<dbReference type="GO" id="GO:0016887">
    <property type="term" value="F:ATP hydrolysis activity"/>
    <property type="evidence" value="ECO:0007669"/>
    <property type="project" value="InterPro"/>
</dbReference>
<keyword evidence="6 8" id="KW-1133">Transmembrane helix</keyword>
<evidence type="ECO:0000256" key="5">
    <source>
        <dbReference type="ARBA" id="ARBA00022840"/>
    </source>
</evidence>
<proteinExistence type="predicted"/>
<dbReference type="Pfam" id="PF01061">
    <property type="entry name" value="ABC2_membrane"/>
    <property type="match status" value="1"/>
</dbReference>
<feature type="transmembrane region" description="Helical" evidence="8">
    <location>
        <begin position="578"/>
        <end position="601"/>
    </location>
</feature>
<dbReference type="PANTHER" id="PTHR48041">
    <property type="entry name" value="ABC TRANSPORTER G FAMILY MEMBER 28"/>
    <property type="match status" value="1"/>
</dbReference>
<feature type="transmembrane region" description="Helical" evidence="8">
    <location>
        <begin position="425"/>
        <end position="448"/>
    </location>
</feature>
<feature type="transmembrane region" description="Helical" evidence="8">
    <location>
        <begin position="460"/>
        <end position="482"/>
    </location>
</feature>
<comment type="subcellular location">
    <subcellularLocation>
        <location evidence="1">Membrane</location>
        <topology evidence="1">Multi-pass membrane protein</topology>
    </subcellularLocation>
</comment>
<dbReference type="InterPro" id="IPR013525">
    <property type="entry name" value="ABC2_TM"/>
</dbReference>
<dbReference type="SMART" id="SM00382">
    <property type="entry name" value="AAA"/>
    <property type="match status" value="1"/>
</dbReference>
<feature type="transmembrane region" description="Helical" evidence="8">
    <location>
        <begin position="630"/>
        <end position="650"/>
    </location>
</feature>
<sequence>MGPSGCGKTSMLSVLSGRASYGKTTGYVKINGKRSNISKFKKIVGFVPQEDIMIRVLTVEEILEYSAYTRVSSSISNNDLVSHIEEVIQLLSLDKIRDSVIGDEDVRGISGGQRKRVNIAMEWVASPGMLFLDEPTSGLDSTSSIEVCQVLRNLAHNAGLTIVAVIHQPRYEIFQMFDDIAFLGVGGRPVYLGPTSEVAAYFKVLGYTCPPNLNPADYYLDVVSGIYGPPTPSLLSITDLTTCQMLQEFWEQETQRKKASKRSSLAPSIAPINPDESSVSLDDGSILLNPVENKTTPPPNPLTEFVVAFLICLVIPWSLIGFETDKGKKLSVYSKFGGIFGVLLTPILICPPFIRRVKLGSLIVLLLLIISLCVAGILANLYAFFKYHKNNRDPAFSRLFMLGILYGPFSVLIGIFVLKGNRKLMAALSAGTLFLILVALVIAAPILYELNYPTNANWKFLTVTGLSNASFFVFSRVVTYIYRYLNVSLVERETRGILFLTFMAAKREFIVQMRNWKEILFHIIQITFGGLFLGFIFYDRPYKGPVFSFMSGECPTDTPLDILKSLCYFLLIPVDDPILAISSLSTLTIALCAVSYAISIFGKEVTVFKRESSTGGNTGAYYIGKSLAHLPMTLFAPVCYLLAFCGLGYLKADWSWHYIILTLTYASFTGVGYAISLLTPPRVSQLAGIFFVLVLMMFSGGQPTLKQLLNNELVGFALYVPTYFSYTRWANELVYLWEIKQYTADYRSMQALYGYYMYDELYCLGAMFSFFLFFRVITYIALVVKEHK</sequence>
<evidence type="ECO:0000256" key="6">
    <source>
        <dbReference type="ARBA" id="ARBA00022989"/>
    </source>
</evidence>
<dbReference type="InterPro" id="IPR027417">
    <property type="entry name" value="P-loop_NTPase"/>
</dbReference>
<feature type="transmembrane region" description="Helical" evidence="8">
    <location>
        <begin position="302"/>
        <end position="320"/>
    </location>
</feature>
<keyword evidence="3 8" id="KW-0812">Transmembrane</keyword>
<evidence type="ECO:0000256" key="3">
    <source>
        <dbReference type="ARBA" id="ARBA00022692"/>
    </source>
</evidence>
<feature type="transmembrane region" description="Helical" evidence="8">
    <location>
        <begin position="332"/>
        <end position="350"/>
    </location>
</feature>
<keyword evidence="2" id="KW-0813">Transport</keyword>
<reference evidence="10" key="1">
    <citation type="journal article" date="2020" name="J. Eukaryot. Microbiol.">
        <title>De novo Sequencing, Assembly and Annotation of the Transcriptome for the Free-Living Testate Amoeba Arcella intermedia.</title>
        <authorList>
            <person name="Ribeiro G.M."/>
            <person name="Porfirio-Sousa A.L."/>
            <person name="Maurer-Alcala X.X."/>
            <person name="Katz L.A."/>
            <person name="Lahr D.J.G."/>
        </authorList>
    </citation>
    <scope>NUCLEOTIDE SEQUENCE</scope>
</reference>
<feature type="transmembrane region" description="Helical" evidence="8">
    <location>
        <begin position="656"/>
        <end position="679"/>
    </location>
</feature>
<evidence type="ECO:0000313" key="10">
    <source>
        <dbReference type="EMBL" id="NDV29600.1"/>
    </source>
</evidence>
<protein>
    <recommendedName>
        <fullName evidence="9">ABC transporter domain-containing protein</fullName>
    </recommendedName>
</protein>
<evidence type="ECO:0000259" key="9">
    <source>
        <dbReference type="PROSITE" id="PS50893"/>
    </source>
</evidence>
<keyword evidence="4" id="KW-0547">Nucleotide-binding</keyword>